<reference evidence="2" key="1">
    <citation type="submission" date="2015-01" db="EMBL/GenBank/DDBJ databases">
        <authorList>
            <person name="Manzoor Shahid"/>
            <person name="Zubair Saima"/>
        </authorList>
    </citation>
    <scope>NUCLEOTIDE SEQUENCE [LARGE SCALE GENOMIC DNA]</scope>
    <source>
        <strain evidence="2">Sp3</strain>
    </source>
</reference>
<proteinExistence type="predicted"/>
<dbReference type="AlphaFoldDB" id="A0A0B7MHS4"/>
<dbReference type="EMBL" id="CDRZ01000251">
    <property type="protein sequence ID" value="CEO89620.1"/>
    <property type="molecule type" value="Genomic_DNA"/>
</dbReference>
<keyword evidence="2" id="KW-1185">Reference proteome</keyword>
<sequence>MGDRPYRGVSFYEYKLERVMKRLRVESYNFNWDRWGCYVDFYYRGELYRFEHSVEKARSRGVELRSGSESFIEVVLTFEDIASIVERGIYGLETWVRGMKYLPRAIELPEYFKILGFTEVPGSPEDIQQRYQTLSNQLPSNGGEREAKLQQLKNAAEEAFHYFRKNRPTIQ</sequence>
<name>A0A0B7MHS4_9FIRM</name>
<dbReference type="OrthoDB" id="2703450at2"/>
<evidence type="ECO:0000313" key="1">
    <source>
        <dbReference type="EMBL" id="CEO89620.1"/>
    </source>
</evidence>
<accession>A0A0B7MHS4</accession>
<protein>
    <submittedName>
        <fullName evidence="1">Uncharacterized protein</fullName>
    </submittedName>
</protein>
<dbReference type="Proteomes" id="UP000046155">
    <property type="component" value="Unassembled WGS sequence"/>
</dbReference>
<organism evidence="1 2">
    <name type="scientific">Syntrophaceticus schinkii</name>
    <dbReference type="NCBI Taxonomy" id="499207"/>
    <lineage>
        <taxon>Bacteria</taxon>
        <taxon>Bacillati</taxon>
        <taxon>Bacillota</taxon>
        <taxon>Clostridia</taxon>
        <taxon>Thermoanaerobacterales</taxon>
        <taxon>Thermoanaerobacterales Family III. Incertae Sedis</taxon>
        <taxon>Syntrophaceticus</taxon>
    </lineage>
</organism>
<gene>
    <name evidence="1" type="ORF">SSCH_530008</name>
</gene>
<dbReference type="RefSeq" id="WP_044665530.1">
    <property type="nucleotide sequence ID" value="NZ_CDRZ01000251.1"/>
</dbReference>
<evidence type="ECO:0000313" key="2">
    <source>
        <dbReference type="Proteomes" id="UP000046155"/>
    </source>
</evidence>